<dbReference type="SUPFAM" id="SSF47473">
    <property type="entry name" value="EF-hand"/>
    <property type="match status" value="1"/>
</dbReference>
<evidence type="ECO:0000256" key="2">
    <source>
        <dbReference type="ARBA" id="ARBA00022525"/>
    </source>
</evidence>
<dbReference type="PROSITE" id="PS00484">
    <property type="entry name" value="THYROGLOBULIN_1_1"/>
    <property type="match status" value="1"/>
</dbReference>
<evidence type="ECO:0000256" key="7">
    <source>
        <dbReference type="PROSITE-ProRule" id="PRU00500"/>
    </source>
</evidence>
<proteinExistence type="predicted"/>
<feature type="compositionally biased region" description="Basic residues" evidence="8">
    <location>
        <begin position="24"/>
        <end position="44"/>
    </location>
</feature>
<feature type="signal peptide" evidence="9">
    <location>
        <begin position="1"/>
        <end position="19"/>
    </location>
</feature>
<dbReference type="Gene3D" id="1.10.238.10">
    <property type="entry name" value="EF-hand"/>
    <property type="match status" value="1"/>
</dbReference>
<dbReference type="Proteomes" id="UP001347796">
    <property type="component" value="Unassembled WGS sequence"/>
</dbReference>
<evidence type="ECO:0000256" key="9">
    <source>
        <dbReference type="SAM" id="SignalP"/>
    </source>
</evidence>
<dbReference type="GO" id="GO:0005509">
    <property type="term" value="F:calcium ion binding"/>
    <property type="evidence" value="ECO:0007669"/>
    <property type="project" value="InterPro"/>
</dbReference>
<sequence>MRLLVALLIVLTINELCEARRLGKQNHHEKHREKSLQGHHHGNHHNGPAKLNIHRADGCNCPPNQMCVDGSSTGHPLCVTAEFIKEGKHLLEEFNAQRSKGFQLNDKEPKPHLYNRKHHKLHSNKPHNQHISVKVNPTKYESDDNRVQNTGHAKSKHNSGKKHKKTHTSISTTCSPDDMTEMRQRLTGWFRLLHAQDREDHPHHYHHGHHGHKKHRPHMSVKKELRNHHHQGHCKCLRSVMWEMRHLDQNRNHHLNQSELQEIERNNMEPCLRPYLDSCDHNKDSQLSKNEWCCCFSEVLPPCYKELRNLQEKILANEKNVFLPSCDHEGFYTKKQCQGHHHNSRICWCVDLNGNKIPNTETQGRAHCAELNALGLPKHS</sequence>
<evidence type="ECO:0000256" key="8">
    <source>
        <dbReference type="SAM" id="MobiDB-lite"/>
    </source>
</evidence>
<feature type="compositionally biased region" description="Basic residues" evidence="8">
    <location>
        <begin position="153"/>
        <end position="167"/>
    </location>
</feature>
<comment type="caution">
    <text evidence="11">The sequence shown here is derived from an EMBL/GenBank/DDBJ whole genome shotgun (WGS) entry which is preliminary data.</text>
</comment>
<evidence type="ECO:0000256" key="1">
    <source>
        <dbReference type="ARBA" id="ARBA00004613"/>
    </source>
</evidence>
<feature type="chain" id="PRO_5043004437" description="Thyroglobulin type-1 domain-containing protein" evidence="9">
    <location>
        <begin position="20"/>
        <end position="380"/>
    </location>
</feature>
<dbReference type="PROSITE" id="PS51162">
    <property type="entry name" value="THYROGLOBULIN_1_2"/>
    <property type="match status" value="1"/>
</dbReference>
<protein>
    <recommendedName>
        <fullName evidence="10">Thyroglobulin type-1 domain-containing protein</fullName>
    </recommendedName>
</protein>
<dbReference type="InterPro" id="IPR000716">
    <property type="entry name" value="Thyroglobulin_1"/>
</dbReference>
<reference evidence="11 12" key="1">
    <citation type="submission" date="2024-01" db="EMBL/GenBank/DDBJ databases">
        <title>The genome of the rayed Mediterranean limpet Patella caerulea (Linnaeus, 1758).</title>
        <authorList>
            <person name="Anh-Thu Weber A."/>
            <person name="Halstead-Nussloch G."/>
        </authorList>
    </citation>
    <scope>NUCLEOTIDE SEQUENCE [LARGE SCALE GENOMIC DNA]</scope>
    <source>
        <strain evidence="11">AATW-2023a</strain>
        <tissue evidence="11">Whole specimen</tissue>
    </source>
</reference>
<feature type="region of interest" description="Disordered" evidence="8">
    <location>
        <begin position="139"/>
        <end position="177"/>
    </location>
</feature>
<evidence type="ECO:0000256" key="3">
    <source>
        <dbReference type="ARBA" id="ARBA00022729"/>
    </source>
</evidence>
<evidence type="ECO:0000259" key="10">
    <source>
        <dbReference type="PROSITE" id="PS51162"/>
    </source>
</evidence>
<dbReference type="SUPFAM" id="SSF57610">
    <property type="entry name" value="Thyroglobulin type-1 domain"/>
    <property type="match status" value="1"/>
</dbReference>
<dbReference type="InterPro" id="IPR036857">
    <property type="entry name" value="Thyroglobulin_1_sf"/>
</dbReference>
<evidence type="ECO:0000256" key="4">
    <source>
        <dbReference type="ARBA" id="ARBA00022837"/>
    </source>
</evidence>
<evidence type="ECO:0000256" key="5">
    <source>
        <dbReference type="ARBA" id="ARBA00023157"/>
    </source>
</evidence>
<keyword evidence="4" id="KW-0106">Calcium</keyword>
<organism evidence="11 12">
    <name type="scientific">Patella caerulea</name>
    <name type="common">Rayed Mediterranean limpet</name>
    <dbReference type="NCBI Taxonomy" id="87958"/>
    <lineage>
        <taxon>Eukaryota</taxon>
        <taxon>Metazoa</taxon>
        <taxon>Spiralia</taxon>
        <taxon>Lophotrochozoa</taxon>
        <taxon>Mollusca</taxon>
        <taxon>Gastropoda</taxon>
        <taxon>Patellogastropoda</taxon>
        <taxon>Patelloidea</taxon>
        <taxon>Patellidae</taxon>
        <taxon>Patella</taxon>
    </lineage>
</organism>
<keyword evidence="5" id="KW-1015">Disulfide bond</keyword>
<dbReference type="Pfam" id="PF10591">
    <property type="entry name" value="SPARC_Ca_bdg"/>
    <property type="match status" value="1"/>
</dbReference>
<dbReference type="SMART" id="SM00211">
    <property type="entry name" value="TY"/>
    <property type="match status" value="1"/>
</dbReference>
<dbReference type="Pfam" id="PF00086">
    <property type="entry name" value="Thyroglobulin_1"/>
    <property type="match status" value="1"/>
</dbReference>
<feature type="domain" description="Thyroglobulin type-1" evidence="10">
    <location>
        <begin position="300"/>
        <end position="368"/>
    </location>
</feature>
<evidence type="ECO:0000256" key="6">
    <source>
        <dbReference type="ARBA" id="ARBA00023180"/>
    </source>
</evidence>
<keyword evidence="3 9" id="KW-0732">Signal</keyword>
<dbReference type="InterPro" id="IPR011992">
    <property type="entry name" value="EF-hand-dom_pair"/>
</dbReference>
<dbReference type="PANTHER" id="PTHR13866:SF14">
    <property type="entry name" value="BM-40"/>
    <property type="match status" value="1"/>
</dbReference>
<evidence type="ECO:0000313" key="12">
    <source>
        <dbReference type="Proteomes" id="UP001347796"/>
    </source>
</evidence>
<keyword evidence="6" id="KW-0325">Glycoprotein</keyword>
<dbReference type="Gene3D" id="4.10.800.10">
    <property type="entry name" value="Thyroglobulin type-1"/>
    <property type="match status" value="1"/>
</dbReference>
<gene>
    <name evidence="11" type="ORF">SNE40_005889</name>
</gene>
<dbReference type="InterPro" id="IPR019577">
    <property type="entry name" value="SPARC/Testican_Ca-bd-dom"/>
</dbReference>
<keyword evidence="2" id="KW-0964">Secreted</keyword>
<feature type="region of interest" description="Disordered" evidence="8">
    <location>
        <begin position="24"/>
        <end position="51"/>
    </location>
</feature>
<dbReference type="CDD" id="cd00191">
    <property type="entry name" value="TY"/>
    <property type="match status" value="1"/>
</dbReference>
<dbReference type="AlphaFoldDB" id="A0AAN8K2P5"/>
<comment type="subcellular location">
    <subcellularLocation>
        <location evidence="1">Secreted</location>
    </subcellularLocation>
</comment>
<dbReference type="InterPro" id="IPR018247">
    <property type="entry name" value="EF_Hand_1_Ca_BS"/>
</dbReference>
<evidence type="ECO:0000313" key="11">
    <source>
        <dbReference type="EMBL" id="KAK6187975.1"/>
    </source>
</evidence>
<dbReference type="PROSITE" id="PS00018">
    <property type="entry name" value="EF_HAND_1"/>
    <property type="match status" value="1"/>
</dbReference>
<name>A0AAN8K2P5_PATCE</name>
<dbReference type="GO" id="GO:0005518">
    <property type="term" value="F:collagen binding"/>
    <property type="evidence" value="ECO:0007669"/>
    <property type="project" value="TreeGrafter"/>
</dbReference>
<dbReference type="EMBL" id="JAZGQO010000004">
    <property type="protein sequence ID" value="KAK6187975.1"/>
    <property type="molecule type" value="Genomic_DNA"/>
</dbReference>
<keyword evidence="12" id="KW-1185">Reference proteome</keyword>
<comment type="caution">
    <text evidence="7">Lacks conserved residue(s) required for the propagation of feature annotation.</text>
</comment>
<dbReference type="GO" id="GO:0050840">
    <property type="term" value="F:extracellular matrix binding"/>
    <property type="evidence" value="ECO:0007669"/>
    <property type="project" value="TreeGrafter"/>
</dbReference>
<accession>A0AAN8K2P5</accession>
<dbReference type="PANTHER" id="PTHR13866">
    <property type="entry name" value="SPARC OSTEONECTIN"/>
    <property type="match status" value="1"/>
</dbReference>
<dbReference type="GO" id="GO:0005615">
    <property type="term" value="C:extracellular space"/>
    <property type="evidence" value="ECO:0007669"/>
    <property type="project" value="TreeGrafter"/>
</dbReference>